<dbReference type="Pfam" id="PF07526">
    <property type="entry name" value="POX"/>
    <property type="match status" value="1"/>
</dbReference>
<evidence type="ECO:0000259" key="10">
    <source>
        <dbReference type="PROSITE" id="PS50071"/>
    </source>
</evidence>
<keyword evidence="5 8" id="KW-0371">Homeobox</keyword>
<evidence type="ECO:0000313" key="11">
    <source>
        <dbReference type="EMBL" id="GKU89998.1"/>
    </source>
</evidence>
<dbReference type="Proteomes" id="UP001054252">
    <property type="component" value="Unassembled WGS sequence"/>
</dbReference>
<evidence type="ECO:0000313" key="12">
    <source>
        <dbReference type="Proteomes" id="UP001054252"/>
    </source>
</evidence>
<comment type="similarity">
    <text evidence="2">Belongs to the TALE/BELL homeobox family.</text>
</comment>
<evidence type="ECO:0000256" key="1">
    <source>
        <dbReference type="ARBA" id="ARBA00004123"/>
    </source>
</evidence>
<evidence type="ECO:0000256" key="9">
    <source>
        <dbReference type="SAM" id="MobiDB-lite"/>
    </source>
</evidence>
<proteinExistence type="inferred from homology"/>
<organism evidence="11 12">
    <name type="scientific">Rubroshorea leprosula</name>
    <dbReference type="NCBI Taxonomy" id="152421"/>
    <lineage>
        <taxon>Eukaryota</taxon>
        <taxon>Viridiplantae</taxon>
        <taxon>Streptophyta</taxon>
        <taxon>Embryophyta</taxon>
        <taxon>Tracheophyta</taxon>
        <taxon>Spermatophyta</taxon>
        <taxon>Magnoliopsida</taxon>
        <taxon>eudicotyledons</taxon>
        <taxon>Gunneridae</taxon>
        <taxon>Pentapetalae</taxon>
        <taxon>rosids</taxon>
        <taxon>malvids</taxon>
        <taxon>Malvales</taxon>
        <taxon>Dipterocarpaceae</taxon>
        <taxon>Rubroshorea</taxon>
    </lineage>
</organism>
<comment type="subcellular location">
    <subcellularLocation>
        <location evidence="1 8">Nucleus</location>
    </subcellularLocation>
</comment>
<keyword evidence="3" id="KW-0805">Transcription regulation</keyword>
<dbReference type="PANTHER" id="PTHR11850">
    <property type="entry name" value="HOMEOBOX PROTEIN TRANSCRIPTION FACTORS"/>
    <property type="match status" value="1"/>
</dbReference>
<evidence type="ECO:0000256" key="3">
    <source>
        <dbReference type="ARBA" id="ARBA00023015"/>
    </source>
</evidence>
<dbReference type="PROSITE" id="PS50071">
    <property type="entry name" value="HOMEOBOX_2"/>
    <property type="match status" value="1"/>
</dbReference>
<dbReference type="InterPro" id="IPR006563">
    <property type="entry name" value="POX_dom"/>
</dbReference>
<keyword evidence="6" id="KW-0804">Transcription</keyword>
<evidence type="ECO:0000256" key="8">
    <source>
        <dbReference type="PROSITE-ProRule" id="PRU00108"/>
    </source>
</evidence>
<dbReference type="EMBL" id="BPVZ01000004">
    <property type="protein sequence ID" value="GKU89998.1"/>
    <property type="molecule type" value="Genomic_DNA"/>
</dbReference>
<keyword evidence="4 8" id="KW-0238">DNA-binding</keyword>
<dbReference type="CDD" id="cd00086">
    <property type="entry name" value="homeodomain"/>
    <property type="match status" value="1"/>
</dbReference>
<dbReference type="SMART" id="SM00574">
    <property type="entry name" value="POX"/>
    <property type="match status" value="1"/>
</dbReference>
<protein>
    <recommendedName>
        <fullName evidence="10">Homeobox domain-containing protein</fullName>
    </recommendedName>
</protein>
<feature type="region of interest" description="Disordered" evidence="9">
    <location>
        <begin position="408"/>
        <end position="436"/>
    </location>
</feature>
<name>A0AAV5HW74_9ROSI</name>
<dbReference type="SUPFAM" id="SSF46689">
    <property type="entry name" value="Homeodomain-like"/>
    <property type="match status" value="1"/>
</dbReference>
<dbReference type="Gene3D" id="1.10.10.60">
    <property type="entry name" value="Homeodomain-like"/>
    <property type="match status" value="1"/>
</dbReference>
<comment type="caution">
    <text evidence="11">The sequence shown here is derived from an EMBL/GenBank/DDBJ whole genome shotgun (WGS) entry which is preliminary data.</text>
</comment>
<sequence length="436" mass="49180">MLHQFIISDSISGQTQYESQHFDGYDSVLRGNTNTTFPQSSSLGLLPSIHALGERISRSMDLLPTPIVPEERQMMDLLGAANESTHHTQRLSLSLGSRFLIPPVSFRQRSLNSEIPSPSYLVAGEDREVCNPGLGHIPNDYSFPASSSTNQPFTTAIVNSRYLRPTQSLLEEIVSLGSGSCRDIEENYPAKLYLGGKRGGFKLSSELKAEFCSNEMLLPDKQELQMKMAKLISLLEEVEGRYEKYWHQMEEVVSSFEAMAGLGAAKCYTALALQAMSRHFGSLRDAILAQINVTRRKFRHDLLKISSGMSQLSLFDRESRSNRLSLQQLGLIQSQRQAWRPIRGLPETSVAILRSWLFEHFLHPYPTESEKLMLASQTRLTKNQVSNWFINARVRLWKPMIEEMYREEFGESSEDMDPSLASSSVGREGNSDQADD</sequence>
<feature type="DNA-binding region" description="Homeobox" evidence="8">
    <location>
        <begin position="338"/>
        <end position="400"/>
    </location>
</feature>
<evidence type="ECO:0000256" key="6">
    <source>
        <dbReference type="ARBA" id="ARBA00023163"/>
    </source>
</evidence>
<dbReference type="Pfam" id="PF05920">
    <property type="entry name" value="Homeobox_KN"/>
    <property type="match status" value="1"/>
</dbReference>
<dbReference type="InterPro" id="IPR008422">
    <property type="entry name" value="KN_HD"/>
</dbReference>
<evidence type="ECO:0000256" key="5">
    <source>
        <dbReference type="ARBA" id="ARBA00023155"/>
    </source>
</evidence>
<accession>A0AAV5HW74</accession>
<dbReference type="InterPro" id="IPR009057">
    <property type="entry name" value="Homeodomain-like_sf"/>
</dbReference>
<dbReference type="GO" id="GO:0005634">
    <property type="term" value="C:nucleus"/>
    <property type="evidence" value="ECO:0007669"/>
    <property type="project" value="UniProtKB-SubCell"/>
</dbReference>
<feature type="domain" description="Homeobox" evidence="10">
    <location>
        <begin position="336"/>
        <end position="399"/>
    </location>
</feature>
<keyword evidence="12" id="KW-1185">Reference proteome</keyword>
<dbReference type="GO" id="GO:0006355">
    <property type="term" value="P:regulation of DNA-templated transcription"/>
    <property type="evidence" value="ECO:0007669"/>
    <property type="project" value="InterPro"/>
</dbReference>
<gene>
    <name evidence="11" type="ORF">SLEP1_g4058</name>
</gene>
<dbReference type="SMART" id="SM00389">
    <property type="entry name" value="HOX"/>
    <property type="match status" value="1"/>
</dbReference>
<keyword evidence="7 8" id="KW-0539">Nucleus</keyword>
<dbReference type="GO" id="GO:0003677">
    <property type="term" value="F:DNA binding"/>
    <property type="evidence" value="ECO:0007669"/>
    <property type="project" value="UniProtKB-UniRule"/>
</dbReference>
<evidence type="ECO:0000256" key="7">
    <source>
        <dbReference type="ARBA" id="ARBA00023242"/>
    </source>
</evidence>
<dbReference type="InterPro" id="IPR050224">
    <property type="entry name" value="TALE_homeobox"/>
</dbReference>
<dbReference type="InterPro" id="IPR001356">
    <property type="entry name" value="HD"/>
</dbReference>
<evidence type="ECO:0000256" key="2">
    <source>
        <dbReference type="ARBA" id="ARBA00006454"/>
    </source>
</evidence>
<dbReference type="AlphaFoldDB" id="A0AAV5HW74"/>
<reference evidence="11 12" key="1">
    <citation type="journal article" date="2021" name="Commun. Biol.">
        <title>The genome of Shorea leprosula (Dipterocarpaceae) highlights the ecological relevance of drought in aseasonal tropical rainforests.</title>
        <authorList>
            <person name="Ng K.K.S."/>
            <person name="Kobayashi M.J."/>
            <person name="Fawcett J.A."/>
            <person name="Hatakeyama M."/>
            <person name="Paape T."/>
            <person name="Ng C.H."/>
            <person name="Ang C.C."/>
            <person name="Tnah L.H."/>
            <person name="Lee C.T."/>
            <person name="Nishiyama T."/>
            <person name="Sese J."/>
            <person name="O'Brien M.J."/>
            <person name="Copetti D."/>
            <person name="Mohd Noor M.I."/>
            <person name="Ong R.C."/>
            <person name="Putra M."/>
            <person name="Sireger I.Z."/>
            <person name="Indrioko S."/>
            <person name="Kosugi Y."/>
            <person name="Izuno A."/>
            <person name="Isagi Y."/>
            <person name="Lee S.L."/>
            <person name="Shimizu K.K."/>
        </authorList>
    </citation>
    <scope>NUCLEOTIDE SEQUENCE [LARGE SCALE GENOMIC DNA]</scope>
    <source>
        <strain evidence="11">214</strain>
    </source>
</reference>
<evidence type="ECO:0000256" key="4">
    <source>
        <dbReference type="ARBA" id="ARBA00023125"/>
    </source>
</evidence>